<keyword evidence="2" id="KW-0808">Transferase</keyword>
<dbReference type="OrthoDB" id="9784707at2"/>
<dbReference type="GO" id="GO:0005737">
    <property type="term" value="C:cytoplasm"/>
    <property type="evidence" value="ECO:0007669"/>
    <property type="project" value="TreeGrafter"/>
</dbReference>
<protein>
    <submittedName>
        <fullName evidence="2">Ribosomal-protein-serine acetyltransferase</fullName>
    </submittedName>
</protein>
<dbReference type="PROSITE" id="PS51186">
    <property type="entry name" value="GNAT"/>
    <property type="match status" value="1"/>
</dbReference>
<proteinExistence type="predicted"/>
<dbReference type="InterPro" id="IPR000182">
    <property type="entry name" value="GNAT_dom"/>
</dbReference>
<gene>
    <name evidence="2" type="ORF">SAMN02745189_00272</name>
</gene>
<dbReference type="PANTHER" id="PTHR43441">
    <property type="entry name" value="RIBOSOMAL-PROTEIN-SERINE ACETYLTRANSFERASE"/>
    <property type="match status" value="1"/>
</dbReference>
<dbReference type="GO" id="GO:0008999">
    <property type="term" value="F:protein-N-terminal-alanine acetyltransferase activity"/>
    <property type="evidence" value="ECO:0007669"/>
    <property type="project" value="TreeGrafter"/>
</dbReference>
<feature type="domain" description="N-acetyltransferase" evidence="1">
    <location>
        <begin position="10"/>
        <end position="175"/>
    </location>
</feature>
<dbReference type="Pfam" id="PF13302">
    <property type="entry name" value="Acetyltransf_3"/>
    <property type="match status" value="1"/>
</dbReference>
<dbReference type="RefSeq" id="WP_072707568.1">
    <property type="nucleotide sequence ID" value="NZ_FRCF01000002.1"/>
</dbReference>
<sequence>MISIRIDEDLELREIHQKDRKKLYDVVDENRTFLKRWLPWLNYTKSPHSYLSVIKSWQQNIEMGTGMELGLFYREELIGMCGFTTIDPNSRRAQIGYWLAQDFEGRGLMLKTVKQLIDHGFKQVGLNRIEIVCGEMNYRSRKLPEALGFIPEGVMKEYEFLYDHYHDCILYRMLKSEWPY</sequence>
<name>A0A1M7AWB2_9BACL</name>
<dbReference type="EMBL" id="FRCF01000002">
    <property type="protein sequence ID" value="SHL46995.1"/>
    <property type="molecule type" value="Genomic_DNA"/>
</dbReference>
<keyword evidence="3" id="KW-1185">Reference proteome</keyword>
<dbReference type="InterPro" id="IPR051908">
    <property type="entry name" value="Ribosomal_N-acetyltransferase"/>
</dbReference>
<dbReference type="GO" id="GO:1990189">
    <property type="term" value="F:protein N-terminal-serine acetyltransferase activity"/>
    <property type="evidence" value="ECO:0007669"/>
    <property type="project" value="TreeGrafter"/>
</dbReference>
<reference evidence="2 3" key="1">
    <citation type="submission" date="2016-11" db="EMBL/GenBank/DDBJ databases">
        <authorList>
            <person name="Jaros S."/>
            <person name="Januszkiewicz K."/>
            <person name="Wedrychowicz H."/>
        </authorList>
    </citation>
    <scope>NUCLEOTIDE SEQUENCE [LARGE SCALE GENOMIC DNA]</scope>
    <source>
        <strain evidence="2 3">DSM 16010</strain>
    </source>
</reference>
<organism evidence="2 3">
    <name type="scientific">Lacicoccus alkaliphilus DSM 16010</name>
    <dbReference type="NCBI Taxonomy" id="1123231"/>
    <lineage>
        <taxon>Bacteria</taxon>
        <taxon>Bacillati</taxon>
        <taxon>Bacillota</taxon>
        <taxon>Bacilli</taxon>
        <taxon>Bacillales</taxon>
        <taxon>Salinicoccaceae</taxon>
        <taxon>Lacicoccus</taxon>
    </lineage>
</organism>
<dbReference type="PANTHER" id="PTHR43441:SF12">
    <property type="entry name" value="RIBOSOMAL N-ACETYLTRANSFERASE YDAF-RELATED"/>
    <property type="match status" value="1"/>
</dbReference>
<dbReference type="AlphaFoldDB" id="A0A1M7AWB2"/>
<dbReference type="InterPro" id="IPR016181">
    <property type="entry name" value="Acyl_CoA_acyltransferase"/>
</dbReference>
<evidence type="ECO:0000313" key="3">
    <source>
        <dbReference type="Proteomes" id="UP000184206"/>
    </source>
</evidence>
<dbReference type="Proteomes" id="UP000184206">
    <property type="component" value="Unassembled WGS sequence"/>
</dbReference>
<dbReference type="SUPFAM" id="SSF55729">
    <property type="entry name" value="Acyl-CoA N-acyltransferases (Nat)"/>
    <property type="match status" value="1"/>
</dbReference>
<evidence type="ECO:0000259" key="1">
    <source>
        <dbReference type="PROSITE" id="PS51186"/>
    </source>
</evidence>
<evidence type="ECO:0000313" key="2">
    <source>
        <dbReference type="EMBL" id="SHL46995.1"/>
    </source>
</evidence>
<accession>A0A1M7AWB2</accession>
<dbReference type="STRING" id="1123231.SAMN02745189_00272"/>
<dbReference type="Gene3D" id="3.40.630.30">
    <property type="match status" value="1"/>
</dbReference>